<dbReference type="Gene3D" id="2.170.15.10">
    <property type="entry name" value="Proaerolysin, chain A, domain 3"/>
    <property type="match status" value="1"/>
</dbReference>
<dbReference type="CDD" id="cd20216">
    <property type="entry name" value="PFM_HFR-2-like"/>
    <property type="match status" value="1"/>
</dbReference>
<dbReference type="InterPro" id="IPR053237">
    <property type="entry name" value="Natterin_C"/>
</dbReference>
<dbReference type="InterPro" id="IPR008998">
    <property type="entry name" value="Agglutinin"/>
</dbReference>
<gene>
    <name evidence="4" type="ORF">V6N12_061302</name>
</gene>
<dbReference type="InterPro" id="IPR055267">
    <property type="entry name" value="Aerolysin-like_C"/>
</dbReference>
<reference evidence="4 5" key="1">
    <citation type="journal article" date="2024" name="G3 (Bethesda)">
        <title>Genome assembly of Hibiscus sabdariffa L. provides insights into metabolisms of medicinal natural products.</title>
        <authorList>
            <person name="Kim T."/>
        </authorList>
    </citation>
    <scope>NUCLEOTIDE SEQUENCE [LARGE SCALE GENOMIC DNA]</scope>
    <source>
        <strain evidence="4">TK-2024</strain>
        <tissue evidence="4">Old leaves</tissue>
    </source>
</reference>
<dbReference type="Gene3D" id="2.80.10.50">
    <property type="match status" value="2"/>
</dbReference>
<dbReference type="Pfam" id="PF07468">
    <property type="entry name" value="Agglutinin"/>
    <property type="match status" value="2"/>
</dbReference>
<organism evidence="4 5">
    <name type="scientific">Hibiscus sabdariffa</name>
    <name type="common">roselle</name>
    <dbReference type="NCBI Taxonomy" id="183260"/>
    <lineage>
        <taxon>Eukaryota</taxon>
        <taxon>Viridiplantae</taxon>
        <taxon>Streptophyta</taxon>
        <taxon>Embryophyta</taxon>
        <taxon>Tracheophyta</taxon>
        <taxon>Spermatophyta</taxon>
        <taxon>Magnoliopsida</taxon>
        <taxon>eudicotyledons</taxon>
        <taxon>Gunneridae</taxon>
        <taxon>Pentapetalae</taxon>
        <taxon>rosids</taxon>
        <taxon>malvids</taxon>
        <taxon>Malvales</taxon>
        <taxon>Malvaceae</taxon>
        <taxon>Malvoideae</taxon>
        <taxon>Hibiscus</taxon>
    </lineage>
</organism>
<dbReference type="PANTHER" id="PTHR39244:SF5">
    <property type="entry name" value="NATTERIN-3-LIKE"/>
    <property type="match status" value="1"/>
</dbReference>
<feature type="domain" description="Agglutinin" evidence="3">
    <location>
        <begin position="7"/>
        <end position="165"/>
    </location>
</feature>
<dbReference type="Pfam" id="PF01117">
    <property type="entry name" value="Aerolysin"/>
    <property type="match status" value="1"/>
</dbReference>
<dbReference type="SUPFAM" id="SSF56973">
    <property type="entry name" value="Aerolisin/ETX pore-forming domain"/>
    <property type="match status" value="1"/>
</dbReference>
<dbReference type="SUPFAM" id="SSF50382">
    <property type="entry name" value="Agglutinin"/>
    <property type="match status" value="2"/>
</dbReference>
<proteinExistence type="inferred from homology"/>
<evidence type="ECO:0000256" key="1">
    <source>
        <dbReference type="ARBA" id="ARBA00009831"/>
    </source>
</evidence>
<name>A0ABR2DWN1_9ROSI</name>
<dbReference type="EMBL" id="JBBPBM010000021">
    <property type="protein sequence ID" value="KAK8548388.1"/>
    <property type="molecule type" value="Genomic_DNA"/>
</dbReference>
<evidence type="ECO:0000313" key="5">
    <source>
        <dbReference type="Proteomes" id="UP001472677"/>
    </source>
</evidence>
<feature type="domain" description="Agglutinin" evidence="3">
    <location>
        <begin position="170"/>
        <end position="306"/>
    </location>
</feature>
<evidence type="ECO:0000313" key="4">
    <source>
        <dbReference type="EMBL" id="KAK8548388.1"/>
    </source>
</evidence>
<dbReference type="InterPro" id="IPR036242">
    <property type="entry name" value="Agglutinin_dom_sf"/>
</dbReference>
<comment type="similarity">
    <text evidence="1">Belongs to the aerolysin family.</text>
</comment>
<keyword evidence="5" id="KW-1185">Reference proteome</keyword>
<evidence type="ECO:0000256" key="2">
    <source>
        <dbReference type="ARBA" id="ARBA00023157"/>
    </source>
</evidence>
<comment type="caution">
    <text evidence="4">The sequence shown here is derived from an EMBL/GenBank/DDBJ whole genome shotgun (WGS) entry which is preliminary data.</text>
</comment>
<keyword evidence="2" id="KW-1015">Disulfide bond</keyword>
<accession>A0ABR2DWN1</accession>
<dbReference type="PANTHER" id="PTHR39244">
    <property type="entry name" value="NATTERIN-4"/>
    <property type="match status" value="1"/>
</dbReference>
<dbReference type="SMART" id="SM00791">
    <property type="entry name" value="Agglutinin"/>
    <property type="match status" value="2"/>
</dbReference>
<dbReference type="CDD" id="cd00257">
    <property type="entry name" value="beta-trefoil_FSCN-like"/>
    <property type="match status" value="1"/>
</dbReference>
<sequence length="481" mass="55019">MELAPRIIFPRFIVVRPIDKLDYLSYIRVGGDTDGYLRFLEARVENPYAKFEVEYFTTDTVHIRSCENNKYWERTKNLSITGDPDSQYWITATTAKKEEDKSKESCTLFKVIFVKAAENTVRIQHVQSGCYLCLWRMDNPTYNRCVLANNKVYDDNQFDIFSIIDWASLLVLPRYVAFKGDNEKYLCLRYLDGGYSYLQFATKDIGDPTVACEVFATDDGSIRIKQLSNGKFWRRSPNWIWADSDDTSIDNKDTLFRPIKVNDQTIGLVNLGNNYFCKRLSYEGKDNCLNAAVPSVTQEAQLTVAEAVLTREIYGVRYDIDNARVYDETILSLDERSSTNHTEKPSTLDVTLSYTDSKTRSWKNMFSLKLGVKSTMEFQLPLIFEGKLELSAEFQSGVEWGETTTVTTLVEAVHKVTVPPMTEVTITVLSTYGKCDVPFTFLQRDTLFNGATVISEVQGGTFTGSNYYNIDFVTRETKLVE</sequence>
<dbReference type="Proteomes" id="UP001472677">
    <property type="component" value="Unassembled WGS sequence"/>
</dbReference>
<evidence type="ECO:0000259" key="3">
    <source>
        <dbReference type="SMART" id="SM00791"/>
    </source>
</evidence>
<protein>
    <recommendedName>
        <fullName evidence="3">Agglutinin domain-containing protein</fullName>
    </recommendedName>
</protein>